<organism evidence="6 7">
    <name type="scientific">Nocardia iowensis</name>
    <dbReference type="NCBI Taxonomy" id="204891"/>
    <lineage>
        <taxon>Bacteria</taxon>
        <taxon>Bacillati</taxon>
        <taxon>Actinomycetota</taxon>
        <taxon>Actinomycetes</taxon>
        <taxon>Mycobacteriales</taxon>
        <taxon>Nocardiaceae</taxon>
        <taxon>Nocardia</taxon>
    </lineage>
</organism>
<evidence type="ECO:0000313" key="6">
    <source>
        <dbReference type="EMBL" id="QXN89860.1"/>
    </source>
</evidence>
<dbReference type="Pfam" id="PF00561">
    <property type="entry name" value="Abhydrolase_1"/>
    <property type="match status" value="1"/>
</dbReference>
<gene>
    <name evidence="6" type="ORF">KV110_31050</name>
</gene>
<keyword evidence="7" id="KW-1185">Reference proteome</keyword>
<feature type="signal peptide" evidence="4">
    <location>
        <begin position="1"/>
        <end position="30"/>
    </location>
</feature>
<protein>
    <submittedName>
        <fullName evidence="6">Alpha/beta hydrolase</fullName>
    </submittedName>
</protein>
<dbReference type="PANTHER" id="PTHR43248:SF29">
    <property type="entry name" value="TRIPEPTIDYL AMINOPEPTIDASE"/>
    <property type="match status" value="1"/>
</dbReference>
<evidence type="ECO:0000256" key="4">
    <source>
        <dbReference type="SAM" id="SignalP"/>
    </source>
</evidence>
<dbReference type="EMBL" id="CP078145">
    <property type="protein sequence ID" value="QXN89860.1"/>
    <property type="molecule type" value="Genomic_DNA"/>
</dbReference>
<evidence type="ECO:0000256" key="2">
    <source>
        <dbReference type="ARBA" id="ARBA00022729"/>
    </source>
</evidence>
<evidence type="ECO:0000256" key="3">
    <source>
        <dbReference type="ARBA" id="ARBA00022801"/>
    </source>
</evidence>
<dbReference type="GO" id="GO:0016787">
    <property type="term" value="F:hydrolase activity"/>
    <property type="evidence" value="ECO:0007669"/>
    <property type="project" value="UniProtKB-KW"/>
</dbReference>
<dbReference type="PANTHER" id="PTHR43248">
    <property type="entry name" value="2-SUCCINYL-6-HYDROXY-2,4-CYCLOHEXADIENE-1-CARBOXYLATE SYNTHASE"/>
    <property type="match status" value="1"/>
</dbReference>
<sequence>MLRNNLFRQVVVGIAGALVGATSVTGTAAAAPDPLERFERQAVEWRTCGVEVLDASGVQCADITVPLDYSRPEGRTITVAISRMMATDPARRRGVLLGNPGGPGGTGLVQGLAVSAVLASDVLAQYDLIGMDPRAVGRSTPVDCGWPVDRYLRAPEPGVAGFAREVALQADLAARCAAALGDTMSAYTTRNTARDMNVIRAALGEPALNYYGMSYGTYLGAVFAQMFPDRIGRLVLDSAVDPDSYGSGETLTQGASSEAALDDWAAWAAGQDARYHLGTTAAEVRSGVEGLVHRVTERPIDVNGHVVDGSSLPLLLYLPLHSYYVNDAYAVLVRQLLDAADGRPVTLNPGDWLTAYFDNADTEVNTSAEAVIECGDAAVPRDPHRYWTNIERARVTQPIFGALSNNISPCAFWPAPAEPPTVVRNAIPALIVQATGDPRTPLAGAEALRRAMTGARLLTVEGMRAHVLLIAVITDLFDNGSVDDARLRCVRDATNEYLRDGTLPASDVTC</sequence>
<evidence type="ECO:0000256" key="1">
    <source>
        <dbReference type="ARBA" id="ARBA00010088"/>
    </source>
</evidence>
<feature type="domain" description="AB hydrolase-1" evidence="5">
    <location>
        <begin position="96"/>
        <end position="459"/>
    </location>
</feature>
<evidence type="ECO:0000313" key="7">
    <source>
        <dbReference type="Proteomes" id="UP000694257"/>
    </source>
</evidence>
<dbReference type="Proteomes" id="UP000694257">
    <property type="component" value="Chromosome"/>
</dbReference>
<dbReference type="InterPro" id="IPR051601">
    <property type="entry name" value="Serine_prot/Carboxylest_S33"/>
</dbReference>
<feature type="chain" id="PRO_5045620160" evidence="4">
    <location>
        <begin position="31"/>
        <end position="510"/>
    </location>
</feature>
<dbReference type="InterPro" id="IPR000073">
    <property type="entry name" value="AB_hydrolase_1"/>
</dbReference>
<proteinExistence type="inferred from homology"/>
<keyword evidence="3 6" id="KW-0378">Hydrolase</keyword>
<keyword evidence="2 4" id="KW-0732">Signal</keyword>
<comment type="similarity">
    <text evidence="1">Belongs to the peptidase S33 family.</text>
</comment>
<accession>A0ABX8RJS1</accession>
<reference evidence="6 7" key="1">
    <citation type="submission" date="2021-07" db="EMBL/GenBank/DDBJ databases">
        <title>Whole Genome Sequence of Nocardia Iowensis.</title>
        <authorList>
            <person name="Lamm A."/>
            <person name="Collins-Fairclough A.M."/>
            <person name="Bunk B."/>
            <person name="Sproer C."/>
        </authorList>
    </citation>
    <scope>NUCLEOTIDE SEQUENCE [LARGE SCALE GENOMIC DNA]</scope>
    <source>
        <strain evidence="6 7">NRRL 5646</strain>
    </source>
</reference>
<dbReference type="RefSeq" id="WP_218470726.1">
    <property type="nucleotide sequence ID" value="NZ_BAABJN010000006.1"/>
</dbReference>
<name>A0ABX8RJS1_NOCIO</name>
<evidence type="ECO:0000259" key="5">
    <source>
        <dbReference type="Pfam" id="PF00561"/>
    </source>
</evidence>